<evidence type="ECO:0000313" key="3">
    <source>
        <dbReference type="Proteomes" id="UP000016638"/>
    </source>
</evidence>
<accession>U2V2S0</accession>
<dbReference type="PATRIC" id="fig|1125712.3.peg.662"/>
<sequence length="209" mass="22232">MAYYYEGLASCESDMRILSTMLDDCAHAEGMADDLGGDLTSLASATNGAILLGGPGSLTSAASTLGGGLCDAVRAIRQACESALSAVSSELYRFLGHGSPLPPCGMRGPRETRRQHGERGHLHRRMQVGARRPRHVVRRDGDGSGEGLGLHHETPQRRVKARRGRPDGKAPGKQEPDGVRELRGRVREPGRGNGSLRKASALFAASQAR</sequence>
<protein>
    <submittedName>
        <fullName evidence="2">Uncharacterized protein</fullName>
    </submittedName>
</protein>
<name>U2V2S0_9ACTN</name>
<feature type="compositionally biased region" description="Basic and acidic residues" evidence="1">
    <location>
        <begin position="108"/>
        <end position="120"/>
    </location>
</feature>
<keyword evidence="3" id="KW-1185">Reference proteome</keyword>
<gene>
    <name evidence="2" type="ORF">HMPREF1316_2484</name>
</gene>
<dbReference type="EMBL" id="AWEZ01000023">
    <property type="protein sequence ID" value="ERL09652.1"/>
    <property type="molecule type" value="Genomic_DNA"/>
</dbReference>
<feature type="compositionally biased region" description="Basic and acidic residues" evidence="1">
    <location>
        <begin position="164"/>
        <end position="190"/>
    </location>
</feature>
<evidence type="ECO:0000313" key="2">
    <source>
        <dbReference type="EMBL" id="ERL09652.1"/>
    </source>
</evidence>
<dbReference type="Proteomes" id="UP000016638">
    <property type="component" value="Unassembled WGS sequence"/>
</dbReference>
<evidence type="ECO:0000256" key="1">
    <source>
        <dbReference type="SAM" id="MobiDB-lite"/>
    </source>
</evidence>
<feature type="compositionally biased region" description="Basic residues" evidence="1">
    <location>
        <begin position="121"/>
        <end position="137"/>
    </location>
</feature>
<dbReference type="AlphaFoldDB" id="U2V2S0"/>
<proteinExistence type="predicted"/>
<comment type="caution">
    <text evidence="2">The sequence shown here is derived from an EMBL/GenBank/DDBJ whole genome shotgun (WGS) entry which is preliminary data.</text>
</comment>
<organism evidence="2 3">
    <name type="scientific">Olsenella profusa F0195</name>
    <dbReference type="NCBI Taxonomy" id="1125712"/>
    <lineage>
        <taxon>Bacteria</taxon>
        <taxon>Bacillati</taxon>
        <taxon>Actinomycetota</taxon>
        <taxon>Coriobacteriia</taxon>
        <taxon>Coriobacteriales</taxon>
        <taxon>Atopobiaceae</taxon>
        <taxon>Olsenella</taxon>
    </lineage>
</organism>
<reference evidence="2 3" key="1">
    <citation type="submission" date="2013-08" db="EMBL/GenBank/DDBJ databases">
        <authorList>
            <person name="Durkin A.S."/>
            <person name="Haft D.R."/>
            <person name="McCorrison J."/>
            <person name="Torralba M."/>
            <person name="Gillis M."/>
            <person name="Haft D.H."/>
            <person name="Methe B."/>
            <person name="Sutton G."/>
            <person name="Nelson K.E."/>
        </authorList>
    </citation>
    <scope>NUCLEOTIDE SEQUENCE [LARGE SCALE GENOMIC DNA]</scope>
    <source>
        <strain evidence="2 3">F0195</strain>
    </source>
</reference>
<dbReference type="STRING" id="1125712.HMPREF1316_2484"/>
<feature type="region of interest" description="Disordered" evidence="1">
    <location>
        <begin position="98"/>
        <end position="209"/>
    </location>
</feature>
<dbReference type="RefSeq" id="WP_021725519.1">
    <property type="nucleotide sequence ID" value="NZ_AWEZ01000023.1"/>
</dbReference>